<evidence type="ECO:0000313" key="8">
    <source>
        <dbReference type="EMBL" id="OGE06000.1"/>
    </source>
</evidence>
<comment type="caution">
    <text evidence="8">The sequence shown here is derived from an EMBL/GenBank/DDBJ whole genome shotgun (WGS) entry which is preliminary data.</text>
</comment>
<evidence type="ECO:0000256" key="6">
    <source>
        <dbReference type="SAM" id="Phobius"/>
    </source>
</evidence>
<organism evidence="8 9">
    <name type="scientific">Candidatus Curtissbacteria bacterium RIFCSPLOWO2_02_FULL_40_13b</name>
    <dbReference type="NCBI Taxonomy" id="1797733"/>
    <lineage>
        <taxon>Bacteria</taxon>
        <taxon>Candidatus Curtissiibacteriota</taxon>
    </lineage>
</organism>
<name>A0A1F5HPJ6_9BACT</name>
<evidence type="ECO:0000256" key="3">
    <source>
        <dbReference type="ARBA" id="ARBA00022692"/>
    </source>
</evidence>
<evidence type="ECO:0000259" key="7">
    <source>
        <dbReference type="Pfam" id="PF03772"/>
    </source>
</evidence>
<evidence type="ECO:0000256" key="5">
    <source>
        <dbReference type="ARBA" id="ARBA00023136"/>
    </source>
</evidence>
<dbReference type="PANTHER" id="PTHR30619:SF1">
    <property type="entry name" value="RECOMBINATION PROTEIN 2"/>
    <property type="match status" value="1"/>
</dbReference>
<dbReference type="PANTHER" id="PTHR30619">
    <property type="entry name" value="DNA INTERNALIZATION/COMPETENCE PROTEIN COMEC/REC2"/>
    <property type="match status" value="1"/>
</dbReference>
<keyword evidence="2" id="KW-1003">Cell membrane</keyword>
<dbReference type="NCBIfam" id="TIGR00360">
    <property type="entry name" value="ComEC_N-term"/>
    <property type="match status" value="1"/>
</dbReference>
<reference evidence="8 9" key="1">
    <citation type="journal article" date="2016" name="Nat. Commun.">
        <title>Thousands of microbial genomes shed light on interconnected biogeochemical processes in an aquifer system.</title>
        <authorList>
            <person name="Anantharaman K."/>
            <person name="Brown C.T."/>
            <person name="Hug L.A."/>
            <person name="Sharon I."/>
            <person name="Castelle C.J."/>
            <person name="Probst A.J."/>
            <person name="Thomas B.C."/>
            <person name="Singh A."/>
            <person name="Wilkins M.J."/>
            <person name="Karaoz U."/>
            <person name="Brodie E.L."/>
            <person name="Williams K.H."/>
            <person name="Hubbard S.S."/>
            <person name="Banfield J.F."/>
        </authorList>
    </citation>
    <scope>NUCLEOTIDE SEQUENCE [LARGE SCALE GENOMIC DNA]</scope>
</reference>
<dbReference type="Proteomes" id="UP000178845">
    <property type="component" value="Unassembled WGS sequence"/>
</dbReference>
<accession>A0A1F5HPJ6</accession>
<feature type="transmembrane region" description="Helical" evidence="6">
    <location>
        <begin position="307"/>
        <end position="328"/>
    </location>
</feature>
<keyword evidence="3 6" id="KW-0812">Transmembrane</keyword>
<feature type="transmembrane region" description="Helical" evidence="6">
    <location>
        <begin position="335"/>
        <end position="355"/>
    </location>
</feature>
<evidence type="ECO:0000313" key="9">
    <source>
        <dbReference type="Proteomes" id="UP000178845"/>
    </source>
</evidence>
<sequence>MAKFLNILAVTVLICAVAIRSAWFLKDQKQTILPKNTQIKFAFKVKREPKISYQNQIIEVGEDKIITGLYPKYRVGEKLIVEGVADDVGRIYYPKIEVTGQDKGFTFYLWLLRQKISGNFQKLLPAGEATLVGGTVLGIDSISQSFRDQLIKTGTIHVVVVSGQNLMIVAGIFLSFAQFLGRRKSLILATAAVFFYAFLTGLEPPVLRASIMVLASTLAIYFGREVWPIWNLALAVLIIAFIWPNAILEVSFQLTFAASLGIMTLGQYLLKTWQKLPFLGQNAAIAVSAYLFTAPVILFHFGKIWPLAPLANILVMEAVFPLMILGFLTAFTSLIFMPLAVIFAYLAFAPAFFFVKTVEIFSKIPIDQISLGKGSLLMAVGWYGVMLFLMWIWRRK</sequence>
<keyword evidence="4 6" id="KW-1133">Transmembrane helix</keyword>
<feature type="transmembrane region" description="Helical" evidence="6">
    <location>
        <begin position="282"/>
        <end position="301"/>
    </location>
</feature>
<evidence type="ECO:0000256" key="2">
    <source>
        <dbReference type="ARBA" id="ARBA00022475"/>
    </source>
</evidence>
<protein>
    <recommendedName>
        <fullName evidence="7">ComEC/Rec2-related protein domain-containing protein</fullName>
    </recommendedName>
</protein>
<feature type="transmembrane region" description="Helical" evidence="6">
    <location>
        <begin position="229"/>
        <end position="246"/>
    </location>
</feature>
<gene>
    <name evidence="8" type="ORF">A3I53_01815</name>
</gene>
<feature type="transmembrane region" description="Helical" evidence="6">
    <location>
        <begin position="184"/>
        <end position="199"/>
    </location>
</feature>
<evidence type="ECO:0000256" key="4">
    <source>
        <dbReference type="ARBA" id="ARBA00022989"/>
    </source>
</evidence>
<dbReference type="InterPro" id="IPR052159">
    <property type="entry name" value="Competence_DNA_uptake"/>
</dbReference>
<dbReference type="Pfam" id="PF03772">
    <property type="entry name" value="Competence"/>
    <property type="match status" value="1"/>
</dbReference>
<dbReference type="EMBL" id="MFBW01000055">
    <property type="protein sequence ID" value="OGE06000.1"/>
    <property type="molecule type" value="Genomic_DNA"/>
</dbReference>
<feature type="domain" description="ComEC/Rec2-related protein" evidence="7">
    <location>
        <begin position="141"/>
        <end position="395"/>
    </location>
</feature>
<feature type="transmembrane region" description="Helical" evidence="6">
    <location>
        <begin position="252"/>
        <end position="270"/>
    </location>
</feature>
<feature type="transmembrane region" description="Helical" evidence="6">
    <location>
        <begin position="156"/>
        <end position="177"/>
    </location>
</feature>
<evidence type="ECO:0000256" key="1">
    <source>
        <dbReference type="ARBA" id="ARBA00004651"/>
    </source>
</evidence>
<proteinExistence type="predicted"/>
<dbReference type="GO" id="GO:0005886">
    <property type="term" value="C:plasma membrane"/>
    <property type="evidence" value="ECO:0007669"/>
    <property type="project" value="UniProtKB-SubCell"/>
</dbReference>
<dbReference type="AlphaFoldDB" id="A0A1F5HPJ6"/>
<feature type="transmembrane region" description="Helical" evidence="6">
    <location>
        <begin position="375"/>
        <end position="393"/>
    </location>
</feature>
<keyword evidence="5 6" id="KW-0472">Membrane</keyword>
<dbReference type="InterPro" id="IPR004477">
    <property type="entry name" value="ComEC_N"/>
</dbReference>
<comment type="subcellular location">
    <subcellularLocation>
        <location evidence="1">Cell membrane</location>
        <topology evidence="1">Multi-pass membrane protein</topology>
    </subcellularLocation>
</comment>